<feature type="compositionally biased region" description="Low complexity" evidence="2">
    <location>
        <begin position="96"/>
        <end position="125"/>
    </location>
</feature>
<evidence type="ECO:0000256" key="2">
    <source>
        <dbReference type="SAM" id="MobiDB-lite"/>
    </source>
</evidence>
<dbReference type="eggNOG" id="KOG0017">
    <property type="taxonomic scope" value="Eukaryota"/>
</dbReference>
<dbReference type="SMART" id="SM00343">
    <property type="entry name" value="ZnF_C2HC"/>
    <property type="match status" value="1"/>
</dbReference>
<accession>V9EMQ9</accession>
<feature type="region of interest" description="Disordered" evidence="2">
    <location>
        <begin position="846"/>
        <end position="868"/>
    </location>
</feature>
<dbReference type="AlphaFoldDB" id="V9EMQ9"/>
<feature type="compositionally biased region" description="Basic and acidic residues" evidence="2">
    <location>
        <begin position="60"/>
        <end position="78"/>
    </location>
</feature>
<dbReference type="GO" id="GO:0008270">
    <property type="term" value="F:zinc ion binding"/>
    <property type="evidence" value="ECO:0007669"/>
    <property type="project" value="UniProtKB-KW"/>
</dbReference>
<protein>
    <recommendedName>
        <fullName evidence="3">CCHC-type domain-containing protein</fullName>
    </recommendedName>
</protein>
<sequence>MVVIQGRVQDKNDDMVRTRTVTVPATQKPATWRTTMAIPMSQTALHVPEQSVSNSPGRDTTGERPRTSDGDEETKGDNDDTDVQLDPETGGSQDNPTTDTPPTTKRPVMNANTSTGAATTTATATEGEMTALSAVLLQVSETMNRMTARLDNLEMAVATTMSQATPAGSAGTTTGTTNAVTAPTVDTRHVTYRRSTDGGDGGDSSSSEDSDSSDDDDNGDSAGDSHGIGAGRVSRERSMVPTSRRGRRNNIRDLELTPFQPSPNNSVSTWIQKVDLVLEGARVSGRGGWTDGELYYIVGNKLQDDAARFWVQVDQGMRPEMRTWSYLKAALKRRYGGRPDKSQAELRVNQRFLMPGETFADFAAGLRDAHGENKVSERVLQAQFIRSLPKTTRQLVLESKPKTLDEAVDKATEVDDPFDNVAQGMKNIGQEWITAQMAYPVAVGAASGHPVVIPGVGGRDATRTTAMAVPTDPEWAIFSNPQGLWNKFTGVWDIPEGRVWNGRYWAVRPNRKRMTKPAVEDSVTKTPAVAKTEKKSVAKVRMVRVEDSNDEETSEDVLVDAAASARPAKRHKMTKRLKATTRTIRATEQPLQPAETRPIARPMAQVACYACGRPGHFAKECPDTEAKARNDAYLAARTQKLPEKENEERAPPLQTEETDDDGNQEEKKPLVIDDVEDECAVTNDRTVRTDGSIAAVQTTIGAQLDSDLGARDEQRAARYVSTVRPAMAALRYGRKRKEERQSEVRSTEEGGSRMTDERQAEEGAAPDNEHEGGSTTVALDDKMVVDEAETPDPTEPHWKTTAACTPRTTAIGVDDDEVARAVTELEAETRARRRQQEVDARRELAERWKRGGGSAAQDETGRVNVNLV</sequence>
<feature type="compositionally biased region" description="Polar residues" evidence="2">
    <location>
        <begin position="43"/>
        <end position="58"/>
    </location>
</feature>
<reference evidence="4 5" key="1">
    <citation type="submission" date="2013-11" db="EMBL/GenBank/DDBJ databases">
        <title>The Genome Sequence of Phytophthora parasitica P1569.</title>
        <authorList>
            <consortium name="The Broad Institute Genomics Platform"/>
            <person name="Russ C."/>
            <person name="Tyler B."/>
            <person name="Panabieres F."/>
            <person name="Shan W."/>
            <person name="Tripathy S."/>
            <person name="Grunwald N."/>
            <person name="Machado M."/>
            <person name="Johnson C.S."/>
            <person name="Arredondo F."/>
            <person name="Hong C."/>
            <person name="Coffey M."/>
            <person name="Young S.K."/>
            <person name="Zeng Q."/>
            <person name="Gargeya S."/>
            <person name="Fitzgerald M."/>
            <person name="Abouelleil A."/>
            <person name="Alvarado L."/>
            <person name="Chapman S.B."/>
            <person name="Gainer-Dewar J."/>
            <person name="Goldberg J."/>
            <person name="Griggs A."/>
            <person name="Gujja S."/>
            <person name="Hansen M."/>
            <person name="Howarth C."/>
            <person name="Imamovic A."/>
            <person name="Ireland A."/>
            <person name="Larimer J."/>
            <person name="McCowan C."/>
            <person name="Murphy C."/>
            <person name="Pearson M."/>
            <person name="Poon T.W."/>
            <person name="Priest M."/>
            <person name="Roberts A."/>
            <person name="Saif S."/>
            <person name="Shea T."/>
            <person name="Sykes S."/>
            <person name="Wortman J."/>
            <person name="Nusbaum C."/>
            <person name="Birren B."/>
        </authorList>
    </citation>
    <scope>NUCLEOTIDE SEQUENCE [LARGE SCALE GENOMIC DNA]</scope>
    <source>
        <strain evidence="4 5">P1569</strain>
    </source>
</reference>
<dbReference type="Gene3D" id="4.10.60.10">
    <property type="entry name" value="Zinc finger, CCHC-type"/>
    <property type="match status" value="1"/>
</dbReference>
<organism evidence="4 5">
    <name type="scientific">Phytophthora nicotianae P1569</name>
    <dbReference type="NCBI Taxonomy" id="1317065"/>
    <lineage>
        <taxon>Eukaryota</taxon>
        <taxon>Sar</taxon>
        <taxon>Stramenopiles</taxon>
        <taxon>Oomycota</taxon>
        <taxon>Peronosporomycetes</taxon>
        <taxon>Peronosporales</taxon>
        <taxon>Peronosporaceae</taxon>
        <taxon>Phytophthora</taxon>
    </lineage>
</organism>
<feature type="region of interest" description="Disordered" evidence="2">
    <location>
        <begin position="163"/>
        <end position="264"/>
    </location>
</feature>
<dbReference type="SUPFAM" id="SSF57756">
    <property type="entry name" value="Retrovirus zinc finger-like domains"/>
    <property type="match status" value="1"/>
</dbReference>
<dbReference type="GO" id="GO:0003676">
    <property type="term" value="F:nucleic acid binding"/>
    <property type="evidence" value="ECO:0007669"/>
    <property type="project" value="InterPro"/>
</dbReference>
<evidence type="ECO:0000256" key="1">
    <source>
        <dbReference type="PROSITE-ProRule" id="PRU00047"/>
    </source>
</evidence>
<keyword evidence="5" id="KW-1185">Reference proteome</keyword>
<feature type="compositionally biased region" description="Low complexity" evidence="2">
    <location>
        <begin position="164"/>
        <end position="185"/>
    </location>
</feature>
<dbReference type="Pfam" id="PF00098">
    <property type="entry name" value="zf-CCHC"/>
    <property type="match status" value="1"/>
</dbReference>
<dbReference type="OrthoDB" id="10656434at2759"/>
<dbReference type="InterPro" id="IPR001878">
    <property type="entry name" value="Znf_CCHC"/>
</dbReference>
<feature type="compositionally biased region" description="Basic and acidic residues" evidence="2">
    <location>
        <begin position="640"/>
        <end position="650"/>
    </location>
</feature>
<feature type="region of interest" description="Disordered" evidence="2">
    <location>
        <begin position="637"/>
        <end position="668"/>
    </location>
</feature>
<keyword evidence="1" id="KW-0863">Zinc-finger</keyword>
<feature type="domain" description="CCHC-type" evidence="3">
    <location>
        <begin position="608"/>
        <end position="623"/>
    </location>
</feature>
<feature type="region of interest" description="Disordered" evidence="2">
    <location>
        <begin position="732"/>
        <end position="809"/>
    </location>
</feature>
<dbReference type="HOGENOM" id="CLU_016287_0_0_1"/>
<dbReference type="InterPro" id="IPR036875">
    <property type="entry name" value="Znf_CCHC_sf"/>
</dbReference>
<feature type="compositionally biased region" description="Acidic residues" evidence="2">
    <location>
        <begin position="206"/>
        <end position="219"/>
    </location>
</feature>
<evidence type="ECO:0000259" key="3">
    <source>
        <dbReference type="PROSITE" id="PS50158"/>
    </source>
</evidence>
<proteinExistence type="predicted"/>
<evidence type="ECO:0000313" key="5">
    <source>
        <dbReference type="Proteomes" id="UP000018721"/>
    </source>
</evidence>
<comment type="caution">
    <text evidence="4">The sequence shown here is derived from an EMBL/GenBank/DDBJ whole genome shotgun (WGS) entry which is preliminary data.</text>
</comment>
<name>V9EMQ9_PHYNI</name>
<keyword evidence="1" id="KW-0479">Metal-binding</keyword>
<dbReference type="Proteomes" id="UP000018721">
    <property type="component" value="Unassembled WGS sequence"/>
</dbReference>
<keyword evidence="1" id="KW-0862">Zinc</keyword>
<feature type="compositionally biased region" description="Basic and acidic residues" evidence="2">
    <location>
        <begin position="736"/>
        <end position="772"/>
    </location>
</feature>
<dbReference type="EMBL" id="ANIZ01002522">
    <property type="protein sequence ID" value="ETI39783.1"/>
    <property type="molecule type" value="Genomic_DNA"/>
</dbReference>
<gene>
    <name evidence="4" type="ORF">F443_14659</name>
</gene>
<evidence type="ECO:0000313" key="4">
    <source>
        <dbReference type="EMBL" id="ETI39783.1"/>
    </source>
</evidence>
<feature type="region of interest" description="Disordered" evidence="2">
    <location>
        <begin position="43"/>
        <end position="125"/>
    </location>
</feature>
<feature type="compositionally biased region" description="Basic and acidic residues" evidence="2">
    <location>
        <begin position="186"/>
        <end position="197"/>
    </location>
</feature>
<dbReference type="PROSITE" id="PS50158">
    <property type="entry name" value="ZF_CCHC"/>
    <property type="match status" value="1"/>
</dbReference>